<protein>
    <submittedName>
        <fullName evidence="2">8035_t:CDS:1</fullName>
    </submittedName>
</protein>
<gene>
    <name evidence="2" type="ORF">FCALED_LOCUS11230</name>
</gene>
<evidence type="ECO:0000313" key="3">
    <source>
        <dbReference type="Proteomes" id="UP000789570"/>
    </source>
</evidence>
<proteinExistence type="predicted"/>
<dbReference type="EMBL" id="CAJVPQ010004571">
    <property type="protein sequence ID" value="CAG8654285.1"/>
    <property type="molecule type" value="Genomic_DNA"/>
</dbReference>
<dbReference type="OrthoDB" id="2446082at2759"/>
<keyword evidence="3" id="KW-1185">Reference proteome</keyword>
<name>A0A9N9DYV5_9GLOM</name>
<evidence type="ECO:0000313" key="2">
    <source>
        <dbReference type="EMBL" id="CAG8654285.1"/>
    </source>
</evidence>
<accession>A0A9N9DYV5</accession>
<reference evidence="2" key="1">
    <citation type="submission" date="2021-06" db="EMBL/GenBank/DDBJ databases">
        <authorList>
            <person name="Kallberg Y."/>
            <person name="Tangrot J."/>
            <person name="Rosling A."/>
        </authorList>
    </citation>
    <scope>NUCLEOTIDE SEQUENCE</scope>
    <source>
        <strain evidence="2">UK204</strain>
    </source>
</reference>
<comment type="caution">
    <text evidence="2">The sequence shown here is derived from an EMBL/GenBank/DDBJ whole genome shotgun (WGS) entry which is preliminary data.</text>
</comment>
<dbReference type="AlphaFoldDB" id="A0A9N9DYV5"/>
<sequence length="199" mass="22884">MKYKNRKQFLDCIKKDLQEVEDSNLFDTEWTALVKNLKQDCEHAKIGYLQVKQINQLATGSGATYNDNHITLEKRCRDVNDKEANTKKRNLINVDSSDDKTTPRKCSNNEENNISSNDDLNETIEFEYDELRELEQQIISSSLSEIYNNPFIKVIFGGEYTPYSLEINKNVGGKQRPDFSCVVDNIAILNSEIKPLGYT</sequence>
<organism evidence="2 3">
    <name type="scientific">Funneliformis caledonium</name>
    <dbReference type="NCBI Taxonomy" id="1117310"/>
    <lineage>
        <taxon>Eukaryota</taxon>
        <taxon>Fungi</taxon>
        <taxon>Fungi incertae sedis</taxon>
        <taxon>Mucoromycota</taxon>
        <taxon>Glomeromycotina</taxon>
        <taxon>Glomeromycetes</taxon>
        <taxon>Glomerales</taxon>
        <taxon>Glomeraceae</taxon>
        <taxon>Funneliformis</taxon>
    </lineage>
</organism>
<evidence type="ECO:0000256" key="1">
    <source>
        <dbReference type="SAM" id="MobiDB-lite"/>
    </source>
</evidence>
<dbReference type="Proteomes" id="UP000789570">
    <property type="component" value="Unassembled WGS sequence"/>
</dbReference>
<feature type="region of interest" description="Disordered" evidence="1">
    <location>
        <begin position="87"/>
        <end position="117"/>
    </location>
</feature>